<gene>
    <name evidence="1" type="ORF">CVIRNUC_004198</name>
</gene>
<dbReference type="AlphaFoldDB" id="A0AAV1I156"/>
<keyword evidence="2" id="KW-1185">Reference proteome</keyword>
<evidence type="ECO:0000313" key="2">
    <source>
        <dbReference type="Proteomes" id="UP001314263"/>
    </source>
</evidence>
<organism evidence="1 2">
    <name type="scientific">Coccomyxa viridis</name>
    <dbReference type="NCBI Taxonomy" id="1274662"/>
    <lineage>
        <taxon>Eukaryota</taxon>
        <taxon>Viridiplantae</taxon>
        <taxon>Chlorophyta</taxon>
        <taxon>core chlorophytes</taxon>
        <taxon>Trebouxiophyceae</taxon>
        <taxon>Trebouxiophyceae incertae sedis</taxon>
        <taxon>Coccomyxaceae</taxon>
        <taxon>Coccomyxa</taxon>
    </lineage>
</organism>
<dbReference type="Proteomes" id="UP001314263">
    <property type="component" value="Unassembled WGS sequence"/>
</dbReference>
<accession>A0AAV1I156</accession>
<evidence type="ECO:0000313" key="1">
    <source>
        <dbReference type="EMBL" id="CAK0774742.1"/>
    </source>
</evidence>
<dbReference type="EMBL" id="CAUYUE010000005">
    <property type="protein sequence ID" value="CAK0774742.1"/>
    <property type="molecule type" value="Genomic_DNA"/>
</dbReference>
<sequence>MADRCKAKAIAERDSLKATALREKYRADEERARADRERDRADENARALRNLRVTPALPIPARPNFQQI</sequence>
<protein>
    <submittedName>
        <fullName evidence="1">Uncharacterized protein</fullName>
    </submittedName>
</protein>
<comment type="caution">
    <text evidence="1">The sequence shown here is derived from an EMBL/GenBank/DDBJ whole genome shotgun (WGS) entry which is preliminary data.</text>
</comment>
<proteinExistence type="predicted"/>
<reference evidence="1 2" key="1">
    <citation type="submission" date="2023-10" db="EMBL/GenBank/DDBJ databases">
        <authorList>
            <person name="Maclean D."/>
            <person name="Macfadyen A."/>
        </authorList>
    </citation>
    <scope>NUCLEOTIDE SEQUENCE [LARGE SCALE GENOMIC DNA]</scope>
</reference>
<name>A0AAV1I156_9CHLO</name>